<proteinExistence type="inferred from homology"/>
<dbReference type="GO" id="GO:0004222">
    <property type="term" value="F:metalloendopeptidase activity"/>
    <property type="evidence" value="ECO:0007669"/>
    <property type="project" value="InterPro"/>
</dbReference>
<evidence type="ECO:0000256" key="2">
    <source>
        <dbReference type="ARBA" id="ARBA00007261"/>
    </source>
</evidence>
<keyword evidence="13" id="KW-1185">Reference proteome</keyword>
<evidence type="ECO:0000256" key="1">
    <source>
        <dbReference type="ARBA" id="ARBA00001947"/>
    </source>
</evidence>
<keyword evidence="7" id="KW-0482">Metalloprotease</keyword>
<dbReference type="Proteomes" id="UP000539957">
    <property type="component" value="Unassembled WGS sequence"/>
</dbReference>
<dbReference type="InterPro" id="IPR011765">
    <property type="entry name" value="Pept_M16_N"/>
</dbReference>
<dbReference type="InterPro" id="IPR011249">
    <property type="entry name" value="Metalloenz_LuxS/M16"/>
</dbReference>
<evidence type="ECO:0000256" key="3">
    <source>
        <dbReference type="ARBA" id="ARBA00022670"/>
    </source>
</evidence>
<dbReference type="InterPro" id="IPR007863">
    <property type="entry name" value="Peptidase_M16_C"/>
</dbReference>
<keyword evidence="6" id="KW-0862">Zinc</keyword>
<feature type="domain" description="Peptidase M16 C-terminal" evidence="11">
    <location>
        <begin position="232"/>
        <end position="409"/>
    </location>
</feature>
<dbReference type="GO" id="GO:0006508">
    <property type="term" value="P:proteolysis"/>
    <property type="evidence" value="ECO:0007669"/>
    <property type="project" value="UniProtKB-KW"/>
</dbReference>
<comment type="cofactor">
    <cofactor evidence="1">
        <name>Zn(2+)</name>
        <dbReference type="ChEBI" id="CHEBI:29105"/>
    </cofactor>
</comment>
<dbReference type="EMBL" id="JACHKY010000003">
    <property type="protein sequence ID" value="MBB4798694.1"/>
    <property type="molecule type" value="Genomic_DNA"/>
</dbReference>
<sequence length="960" mass="102407">MRSPRHLLLLAASSLALMGGAALPAVALAPPPAAAAQDAQPSQPWAQAASDIPADTAVRFGTLPNGMRYAIMKNATPPGQASLRLRIAAGSLMENEDQLGLAHFMEHMAFNGTTNVPENDLLRILERLGLAFGADTNAFTSFDQTAYTLELPRTNDETVDTSLRIMREQVSEALMKAEAIDEERGVIEGEERLRNTPGLRSTKAQLALLAPGQRLSNRLPIGDLSIIRSAPRERFVEFYNAYYRPERATMIAVGDFDVDQMEAKIKATFSDWKPKAADGPNPDLGSVAPRSAETRILIEPGVQSSIQLNWIRNPDLDPDTFSERRDKFVQSLGLAVLNRRLGEIARADNPPFLNASAGQGSLFDSLDLGTVSANFNPGGLKRALDTMEQEQRRLVQFGVTQAELDREIANTRTALENAVQAAATRSTPALANALLSAANDDTVFSSPATNLAQFEAVVKDLKAEQVSTAVKSVFEGYGPLALVVTPEAIEGGEAGVTAALAASRAVAVTAPAAQAELQWPYADFGKIAAPSSQTEVAAVGATVVAFPNGVRLTVKPTDFKDQQILVTVRTGIGEEGLPTDRFTSQMLAPMVFTQGGLGKLTADELSRVLTGKIYSAGFAIDGDAYQLSGATRPSDLQLQMQVLAAYLTDPGLRPAPFEQIKAFFPQILAQQIATPGGAFGIQAAGLLASGDKRETVPAASDIAAFTLDELKQGVTQGMASGPIDIVMVGDVTVEDAVKAVASTFAALPTRAPAAQPLPGSDQRRFPAPTAQPVRLTHTGPAEQALAYMAWPTTDAVDDRTEARKVSILAEVFKLRVLDEIREKQALAYSPRVSSSASDVFKGYGSISVMAETAADKIPAFYAAVDAIIASLRDTPVTEDELNRARLPTIESLRRSQAGNEYWLGQLEDLAAKPASVEQIQTHITDLESFTPADIQAAARQYLKPGAAWKAEVVSVNAPAQ</sequence>
<accession>A0A7W7N4U6</accession>
<evidence type="ECO:0000256" key="4">
    <source>
        <dbReference type="ARBA" id="ARBA00022723"/>
    </source>
</evidence>
<name>A0A7W7N4U6_9CAUL</name>
<dbReference type="Gene3D" id="3.30.830.10">
    <property type="entry name" value="Metalloenzyme, LuxS/M16 peptidase-like"/>
    <property type="match status" value="4"/>
</dbReference>
<keyword evidence="3 12" id="KW-0645">Protease</keyword>
<dbReference type="RefSeq" id="WP_184270453.1">
    <property type="nucleotide sequence ID" value="NZ_JACHKY010000003.1"/>
</dbReference>
<dbReference type="PROSITE" id="PS00143">
    <property type="entry name" value="INSULINASE"/>
    <property type="match status" value="1"/>
</dbReference>
<feature type="domain" description="Peptidase M16 N-terminal" evidence="10">
    <location>
        <begin position="71"/>
        <end position="190"/>
    </location>
</feature>
<evidence type="ECO:0000313" key="13">
    <source>
        <dbReference type="Proteomes" id="UP000539957"/>
    </source>
</evidence>
<dbReference type="GO" id="GO:0046872">
    <property type="term" value="F:metal ion binding"/>
    <property type="evidence" value="ECO:0007669"/>
    <property type="project" value="UniProtKB-KW"/>
</dbReference>
<dbReference type="Pfam" id="PF00675">
    <property type="entry name" value="Peptidase_M16"/>
    <property type="match status" value="1"/>
</dbReference>
<keyword evidence="5 12" id="KW-0378">Hydrolase</keyword>
<comment type="similarity">
    <text evidence="2 8">Belongs to the peptidase M16 family.</text>
</comment>
<evidence type="ECO:0000259" key="11">
    <source>
        <dbReference type="Pfam" id="PF05193"/>
    </source>
</evidence>
<feature type="domain" description="Peptidase M16 C-terminal" evidence="11">
    <location>
        <begin position="706"/>
        <end position="885"/>
    </location>
</feature>
<keyword evidence="4" id="KW-0479">Metal-binding</keyword>
<evidence type="ECO:0000256" key="9">
    <source>
        <dbReference type="SAM" id="SignalP"/>
    </source>
</evidence>
<protein>
    <submittedName>
        <fullName evidence="12">Zinc protease</fullName>
        <ecNumber evidence="12">3.4.24.-</ecNumber>
    </submittedName>
</protein>
<dbReference type="AlphaFoldDB" id="A0A7W7N4U6"/>
<dbReference type="Pfam" id="PF05193">
    <property type="entry name" value="Peptidase_M16_C"/>
    <property type="match status" value="2"/>
</dbReference>
<evidence type="ECO:0000313" key="12">
    <source>
        <dbReference type="EMBL" id="MBB4798694.1"/>
    </source>
</evidence>
<dbReference type="PANTHER" id="PTHR43690">
    <property type="entry name" value="NARDILYSIN"/>
    <property type="match status" value="1"/>
</dbReference>
<dbReference type="InterPro" id="IPR001431">
    <property type="entry name" value="Pept_M16_Zn_BS"/>
</dbReference>
<evidence type="ECO:0000256" key="5">
    <source>
        <dbReference type="ARBA" id="ARBA00022801"/>
    </source>
</evidence>
<feature type="signal peptide" evidence="9">
    <location>
        <begin position="1"/>
        <end position="35"/>
    </location>
</feature>
<evidence type="ECO:0000256" key="8">
    <source>
        <dbReference type="RuleBase" id="RU004447"/>
    </source>
</evidence>
<organism evidence="12 13">
    <name type="scientific">Brevundimonas bullata</name>
    <dbReference type="NCBI Taxonomy" id="13160"/>
    <lineage>
        <taxon>Bacteria</taxon>
        <taxon>Pseudomonadati</taxon>
        <taxon>Pseudomonadota</taxon>
        <taxon>Alphaproteobacteria</taxon>
        <taxon>Caulobacterales</taxon>
        <taxon>Caulobacteraceae</taxon>
        <taxon>Brevundimonas</taxon>
    </lineage>
</organism>
<evidence type="ECO:0000256" key="7">
    <source>
        <dbReference type="ARBA" id="ARBA00023049"/>
    </source>
</evidence>
<dbReference type="InterPro" id="IPR050626">
    <property type="entry name" value="Peptidase_M16"/>
</dbReference>
<comment type="caution">
    <text evidence="12">The sequence shown here is derived from an EMBL/GenBank/DDBJ whole genome shotgun (WGS) entry which is preliminary data.</text>
</comment>
<keyword evidence="9" id="KW-0732">Signal</keyword>
<gene>
    <name evidence="12" type="ORF">HNP32_002438</name>
</gene>
<dbReference type="PANTHER" id="PTHR43690:SF17">
    <property type="entry name" value="PROTEIN YHJJ"/>
    <property type="match status" value="1"/>
</dbReference>
<evidence type="ECO:0000259" key="10">
    <source>
        <dbReference type="Pfam" id="PF00675"/>
    </source>
</evidence>
<feature type="chain" id="PRO_5031361861" evidence="9">
    <location>
        <begin position="36"/>
        <end position="960"/>
    </location>
</feature>
<dbReference type="SUPFAM" id="SSF63411">
    <property type="entry name" value="LuxS/MPP-like metallohydrolase"/>
    <property type="match status" value="4"/>
</dbReference>
<reference evidence="12 13" key="1">
    <citation type="submission" date="2020-08" db="EMBL/GenBank/DDBJ databases">
        <title>Functional genomics of gut bacteria from endangered species of beetles.</title>
        <authorList>
            <person name="Carlos-Shanley C."/>
        </authorList>
    </citation>
    <scope>NUCLEOTIDE SEQUENCE [LARGE SCALE GENOMIC DNA]</scope>
    <source>
        <strain evidence="12 13">S00123</strain>
    </source>
</reference>
<dbReference type="EC" id="3.4.24.-" evidence="12"/>
<evidence type="ECO:0000256" key="6">
    <source>
        <dbReference type="ARBA" id="ARBA00022833"/>
    </source>
</evidence>